<evidence type="ECO:0000256" key="2">
    <source>
        <dbReference type="SAM" id="SignalP"/>
    </source>
</evidence>
<gene>
    <name evidence="3" type="ORF">COT80_00180</name>
</gene>
<accession>A0A2H0W596</accession>
<name>A0A2H0W596_9BACT</name>
<sequence length="118" mass="12559">MKKSIKKLLGIISLVLLTWPSISSAQLTNLKGATPELLQGGSIYSIIGTIIQTLLGFVGVLFIVLVIYGGFTWMTAGGDSGKVQKAKDTIIKATIGIVIIMASYAIVYTIINQITLES</sequence>
<feature type="transmembrane region" description="Helical" evidence="1">
    <location>
        <begin position="41"/>
        <end position="68"/>
    </location>
</feature>
<keyword evidence="1" id="KW-0812">Transmembrane</keyword>
<comment type="caution">
    <text evidence="3">The sequence shown here is derived from an EMBL/GenBank/DDBJ whole genome shotgun (WGS) entry which is preliminary data.</text>
</comment>
<dbReference type="Pfam" id="PF18895">
    <property type="entry name" value="T4SS_pilin"/>
    <property type="match status" value="1"/>
</dbReference>
<feature type="signal peptide" evidence="2">
    <location>
        <begin position="1"/>
        <end position="25"/>
    </location>
</feature>
<keyword evidence="1" id="KW-0472">Membrane</keyword>
<dbReference type="AlphaFoldDB" id="A0A2H0W596"/>
<keyword evidence="1" id="KW-1133">Transmembrane helix</keyword>
<evidence type="ECO:0000313" key="4">
    <source>
        <dbReference type="Proteomes" id="UP000229056"/>
    </source>
</evidence>
<protein>
    <submittedName>
        <fullName evidence="3">Uncharacterized protein</fullName>
    </submittedName>
</protein>
<dbReference type="InterPro" id="IPR043993">
    <property type="entry name" value="T4SS_pilin"/>
</dbReference>
<organism evidence="3 4">
    <name type="scientific">Candidatus Buchananbacteria bacterium CG10_big_fil_rev_8_21_14_0_10_33_19</name>
    <dbReference type="NCBI Taxonomy" id="1974525"/>
    <lineage>
        <taxon>Bacteria</taxon>
        <taxon>Candidatus Buchananiibacteriota</taxon>
    </lineage>
</organism>
<proteinExistence type="predicted"/>
<keyword evidence="2" id="KW-0732">Signal</keyword>
<evidence type="ECO:0000256" key="1">
    <source>
        <dbReference type="SAM" id="Phobius"/>
    </source>
</evidence>
<feature type="chain" id="PRO_5013856855" evidence="2">
    <location>
        <begin position="26"/>
        <end position="118"/>
    </location>
</feature>
<dbReference type="Proteomes" id="UP000229056">
    <property type="component" value="Unassembled WGS sequence"/>
</dbReference>
<feature type="transmembrane region" description="Helical" evidence="1">
    <location>
        <begin position="89"/>
        <end position="111"/>
    </location>
</feature>
<dbReference type="EMBL" id="PEZY01000002">
    <property type="protein sequence ID" value="PIS06526.1"/>
    <property type="molecule type" value="Genomic_DNA"/>
</dbReference>
<reference evidence="4" key="1">
    <citation type="submission" date="2017-09" db="EMBL/GenBank/DDBJ databases">
        <title>Depth-based differentiation of microbial function through sediment-hosted aquifers and enrichment of novel symbionts in the deep terrestrial subsurface.</title>
        <authorList>
            <person name="Probst A.J."/>
            <person name="Ladd B."/>
            <person name="Jarett J.K."/>
            <person name="Geller-Mcgrath D.E."/>
            <person name="Sieber C.M.K."/>
            <person name="Emerson J.B."/>
            <person name="Anantharaman K."/>
            <person name="Thomas B.C."/>
            <person name="Malmstrom R."/>
            <person name="Stieglmeier M."/>
            <person name="Klingl A."/>
            <person name="Woyke T."/>
            <person name="Ryan C.M."/>
            <person name="Banfield J.F."/>
        </authorList>
    </citation>
    <scope>NUCLEOTIDE SEQUENCE [LARGE SCALE GENOMIC DNA]</scope>
</reference>
<evidence type="ECO:0000313" key="3">
    <source>
        <dbReference type="EMBL" id="PIS06526.1"/>
    </source>
</evidence>